<dbReference type="AlphaFoldDB" id="A0A8H3ECD7"/>
<organism evidence="1 2">
    <name type="scientific">Gomphillus americanus</name>
    <dbReference type="NCBI Taxonomy" id="1940652"/>
    <lineage>
        <taxon>Eukaryota</taxon>
        <taxon>Fungi</taxon>
        <taxon>Dikarya</taxon>
        <taxon>Ascomycota</taxon>
        <taxon>Pezizomycotina</taxon>
        <taxon>Lecanoromycetes</taxon>
        <taxon>OSLEUM clade</taxon>
        <taxon>Ostropomycetidae</taxon>
        <taxon>Ostropales</taxon>
        <taxon>Graphidaceae</taxon>
        <taxon>Gomphilloideae</taxon>
        <taxon>Gomphillus</taxon>
    </lineage>
</organism>
<dbReference type="Proteomes" id="UP000664169">
    <property type="component" value="Unassembled WGS sequence"/>
</dbReference>
<dbReference type="EMBL" id="CAJPDQ010000001">
    <property type="protein sequence ID" value="CAF9903919.1"/>
    <property type="molecule type" value="Genomic_DNA"/>
</dbReference>
<comment type="caution">
    <text evidence="1">The sequence shown here is derived from an EMBL/GenBank/DDBJ whole genome shotgun (WGS) entry which is preliminary data.</text>
</comment>
<evidence type="ECO:0000313" key="2">
    <source>
        <dbReference type="Proteomes" id="UP000664169"/>
    </source>
</evidence>
<sequence length="97" mass="10785">MSQSATDQEVSVFQGLGTAKSPEQGLDTLIEEWRNSFDGLFDDEPGDTASVHIKSTGIVSTWYGQAHEAHGTAWEQQHQEVATELTLYYSRWPKGLV</sequence>
<accession>A0A8H3ECD7</accession>
<name>A0A8H3ECD7_9LECA</name>
<evidence type="ECO:0000313" key="1">
    <source>
        <dbReference type="EMBL" id="CAF9903919.1"/>
    </source>
</evidence>
<reference evidence="1" key="1">
    <citation type="submission" date="2021-03" db="EMBL/GenBank/DDBJ databases">
        <authorList>
            <person name="Tagirdzhanova G."/>
        </authorList>
    </citation>
    <scope>NUCLEOTIDE SEQUENCE</scope>
</reference>
<keyword evidence="2" id="KW-1185">Reference proteome</keyword>
<proteinExistence type="predicted"/>
<gene>
    <name evidence="1" type="ORF">GOMPHAMPRED_000628</name>
</gene>
<protein>
    <submittedName>
        <fullName evidence="1">Uncharacterized protein</fullName>
    </submittedName>
</protein>